<dbReference type="EMBL" id="PSRQ01000028">
    <property type="protein sequence ID" value="PWU23610.1"/>
    <property type="molecule type" value="Genomic_DNA"/>
</dbReference>
<dbReference type="CDD" id="cd04186">
    <property type="entry name" value="GT_2_like_c"/>
    <property type="match status" value="1"/>
</dbReference>
<feature type="domain" description="Glycosyltransferase 2-like" evidence="1">
    <location>
        <begin position="3"/>
        <end position="127"/>
    </location>
</feature>
<dbReference type="Gene3D" id="3.90.550.10">
    <property type="entry name" value="Spore Coat Polysaccharide Biosynthesis Protein SpsA, Chain A"/>
    <property type="match status" value="1"/>
</dbReference>
<dbReference type="Proteomes" id="UP000246104">
    <property type="component" value="Unassembled WGS sequence"/>
</dbReference>
<dbReference type="PANTHER" id="PTHR43179">
    <property type="entry name" value="RHAMNOSYLTRANSFERASE WBBL"/>
    <property type="match status" value="1"/>
</dbReference>
<sequence length="301" mass="33672">MISILIVSYNTKALTLQTVRAIFSSISKESVEVIIVDNDSTDGSVESLKKEFGSSVHIIQNKENVGFARANNQGIDRAKGEYILLLNSDTIVRDTAIQTMMHVLQEYSEFAAVSCRLLNKDGTYQPQGGALPTLTNIAAWWLWPFHGVIPFISSYQNPNDPIYETHEDDHLVRRGWVGGTALMAPKGSFHAIGKLDEKIFMYAEDIDWCWRAAFKKFPVGIVTNATITHLGSASGSSANAKKGEIKGLLYLFKKYQPSWKMLVLRIIFIKGSLLRYILFGILKGSKENKKLYTDIIQICLS</sequence>
<dbReference type="PANTHER" id="PTHR43179:SF7">
    <property type="entry name" value="RHAMNOSYLTRANSFERASE WBBL"/>
    <property type="match status" value="1"/>
</dbReference>
<dbReference type="AlphaFoldDB" id="A0A317JPJ3"/>
<name>A0A317JPJ3_9BACT</name>
<evidence type="ECO:0000313" key="3">
    <source>
        <dbReference type="Proteomes" id="UP000246104"/>
    </source>
</evidence>
<dbReference type="InterPro" id="IPR001173">
    <property type="entry name" value="Glyco_trans_2-like"/>
</dbReference>
<dbReference type="SUPFAM" id="SSF53448">
    <property type="entry name" value="Nucleotide-diphospho-sugar transferases"/>
    <property type="match status" value="1"/>
</dbReference>
<protein>
    <recommendedName>
        <fullName evidence="1">Glycosyltransferase 2-like domain-containing protein</fullName>
    </recommendedName>
</protein>
<evidence type="ECO:0000313" key="2">
    <source>
        <dbReference type="EMBL" id="PWU23610.1"/>
    </source>
</evidence>
<accession>A0A317JPJ3</accession>
<organism evidence="2 3">
    <name type="scientific">Candidatus Cerribacteria bacterium 'Amazon FNV 2010 28 9'</name>
    <dbReference type="NCBI Taxonomy" id="2081795"/>
    <lineage>
        <taxon>Bacteria</taxon>
        <taxon>Candidatus Cerribacteria</taxon>
    </lineage>
</organism>
<evidence type="ECO:0000259" key="1">
    <source>
        <dbReference type="Pfam" id="PF00535"/>
    </source>
</evidence>
<gene>
    <name evidence="2" type="ORF">C5B42_02325</name>
</gene>
<dbReference type="InterPro" id="IPR029044">
    <property type="entry name" value="Nucleotide-diphossugar_trans"/>
</dbReference>
<proteinExistence type="predicted"/>
<dbReference type="Pfam" id="PF00535">
    <property type="entry name" value="Glycos_transf_2"/>
    <property type="match status" value="1"/>
</dbReference>
<comment type="caution">
    <text evidence="2">The sequence shown here is derived from an EMBL/GenBank/DDBJ whole genome shotgun (WGS) entry which is preliminary data.</text>
</comment>
<reference evidence="2 3" key="1">
    <citation type="submission" date="2018-02" db="EMBL/GenBank/DDBJ databases">
        <title>Genomic Reconstructions from Amazon Rainforest and Pasture Soil Reveal Novel Insights into the Physiology of Candidate Phyla in Tropical Sites.</title>
        <authorList>
            <person name="Kroeger M.E."/>
            <person name="Delmont T."/>
            <person name="Eren A.M."/>
            <person name="Guo J."/>
            <person name="Meyer K.M."/>
            <person name="Khan K."/>
            <person name="Rodrigues J.L.M."/>
            <person name="Bohannan B.J.M."/>
            <person name="Tringe S."/>
            <person name="Borges C.D."/>
            <person name="Tiedje J."/>
            <person name="Tsai S.M."/>
            <person name="Nusslein K."/>
        </authorList>
    </citation>
    <scope>NUCLEOTIDE SEQUENCE [LARGE SCALE GENOMIC DNA]</scope>
    <source>
        <strain evidence="2">Amazon FNV 2010 28 9</strain>
    </source>
</reference>